<keyword evidence="1" id="KW-1133">Transmembrane helix</keyword>
<dbReference type="Proteomes" id="UP000293912">
    <property type="component" value="Chromosome"/>
</dbReference>
<evidence type="ECO:0000313" key="2">
    <source>
        <dbReference type="EMBL" id="QBM26977.1"/>
    </source>
</evidence>
<keyword evidence="1" id="KW-0812">Transmembrane</keyword>
<dbReference type="RefSeq" id="WP_241559655.1">
    <property type="nucleotide sequence ID" value="NZ_CP037867.1"/>
</dbReference>
<keyword evidence="1" id="KW-0472">Membrane</keyword>
<protein>
    <submittedName>
        <fullName evidence="2">Uncharacterized protein</fullName>
    </submittedName>
</protein>
<dbReference type="EMBL" id="CP037867">
    <property type="protein sequence ID" value="QBM26977.1"/>
    <property type="molecule type" value="Genomic_DNA"/>
</dbReference>
<gene>
    <name evidence="2" type="ORF">HPF_04735</name>
</gene>
<dbReference type="KEGG" id="hpse:HPF_04735"/>
<feature type="transmembrane region" description="Helical" evidence="1">
    <location>
        <begin position="12"/>
        <end position="34"/>
    </location>
</feature>
<organism evidence="2 3">
    <name type="scientific">Hydrogenophaga pseudoflava</name>
    <name type="common">Pseudomonas carboxydoflava</name>
    <dbReference type="NCBI Taxonomy" id="47421"/>
    <lineage>
        <taxon>Bacteria</taxon>
        <taxon>Pseudomonadati</taxon>
        <taxon>Pseudomonadota</taxon>
        <taxon>Betaproteobacteria</taxon>
        <taxon>Burkholderiales</taxon>
        <taxon>Comamonadaceae</taxon>
        <taxon>Hydrogenophaga</taxon>
    </lineage>
</organism>
<name>A0A4P6WU42_HYDPS</name>
<accession>A0A4P6WU42</accession>
<reference evidence="2 3" key="1">
    <citation type="submission" date="2019-03" db="EMBL/GenBank/DDBJ databases">
        <authorList>
            <person name="Sebastian G."/>
            <person name="Baumann P."/>
            <person name="Ruckert C."/>
            <person name="Kalinowski J."/>
            <person name="Nebel B."/>
            <person name="Takors R."/>
            <person name="Blombach B."/>
        </authorList>
    </citation>
    <scope>NUCLEOTIDE SEQUENCE [LARGE SCALE GENOMIC DNA]</scope>
    <source>
        <strain evidence="2 3">DSM 1084</strain>
    </source>
</reference>
<evidence type="ECO:0000313" key="3">
    <source>
        <dbReference type="Proteomes" id="UP000293912"/>
    </source>
</evidence>
<dbReference type="NCBIfam" id="NF038351">
    <property type="entry name" value="cyt_ox_assem_30"/>
    <property type="match status" value="1"/>
</dbReference>
<keyword evidence="3" id="KW-1185">Reference proteome</keyword>
<dbReference type="InterPro" id="IPR047811">
    <property type="entry name" value="CytC_ox_assmbl_put"/>
</dbReference>
<sequence length="37" mass="3978">MTSTEQKKQNQRLGLILASVALVFFLGFVGKIVLLGG</sequence>
<proteinExistence type="predicted"/>
<evidence type="ECO:0000256" key="1">
    <source>
        <dbReference type="SAM" id="Phobius"/>
    </source>
</evidence>
<dbReference type="AlphaFoldDB" id="A0A4P6WU42"/>